<dbReference type="PIRSF" id="PIRSF028234">
    <property type="entry name" value="UCP028234"/>
    <property type="match status" value="1"/>
</dbReference>
<proteinExistence type="predicted"/>
<keyword evidence="2" id="KW-1185">Reference proteome</keyword>
<dbReference type="PANTHER" id="PTHR38451">
    <property type="entry name" value="TRNA (ADENINE(22)-N(1))-METHYLTRANSFERASE"/>
    <property type="match status" value="1"/>
</dbReference>
<reference evidence="1" key="1">
    <citation type="submission" date="2020-08" db="EMBL/GenBank/DDBJ databases">
        <title>Genome Sequencing and Pan-Genome Analysis of Migratory bird Vibrio Strains, Inner Mongolia.</title>
        <authorList>
            <person name="Zheng L."/>
        </authorList>
    </citation>
    <scope>NUCLEOTIDE SEQUENCE</scope>
    <source>
        <strain evidence="1">M13F</strain>
    </source>
</reference>
<comment type="caution">
    <text evidence="1">The sequence shown here is derived from an EMBL/GenBank/DDBJ whole genome shotgun (WGS) entry which is preliminary data.</text>
</comment>
<name>A0A9X0ULP5_VIBME</name>
<dbReference type="AlphaFoldDB" id="A0A9X0ULP5"/>
<sequence>MKLSQRLQHIEQLITQPYDHIWDCCCDHGWLGQALLTRQAASCIHFVDIVPELIDVLRQRLSRHYPNQTQWSADCIDVARLPLDNYHGRHLVIIAGVGGDLTAELVDKIITTHPNQSIDFILCPVYHTYRLRQQLRQLSCQLYHESLVEDNRRYYEVLYIAAPSSTDNNAPTISLVGDSLWQVKTLAEYQQAQGYLTKLLSHYQRVEKSHPEKAAPIVRAYHSVSITLSE</sequence>
<dbReference type="InterPro" id="IPR016876">
    <property type="entry name" value="UCP028234"/>
</dbReference>
<dbReference type="Gene3D" id="3.40.50.150">
    <property type="entry name" value="Vaccinia Virus protein VP39"/>
    <property type="match status" value="1"/>
</dbReference>
<dbReference type="PANTHER" id="PTHR38451:SF1">
    <property type="entry name" value="TRNA (ADENINE(22)-N(1))-METHYLTRANSFERASE"/>
    <property type="match status" value="1"/>
</dbReference>
<dbReference type="RefSeq" id="WP_187025447.1">
    <property type="nucleotide sequence ID" value="NZ_JACRUP010000002.1"/>
</dbReference>
<dbReference type="SUPFAM" id="SSF53335">
    <property type="entry name" value="S-adenosyl-L-methionine-dependent methyltransferases"/>
    <property type="match status" value="1"/>
</dbReference>
<gene>
    <name evidence="1" type="ORF">H8Q88_04805</name>
</gene>
<evidence type="ECO:0000313" key="2">
    <source>
        <dbReference type="Proteomes" id="UP000615796"/>
    </source>
</evidence>
<dbReference type="EMBL" id="JACRUP010000002">
    <property type="protein sequence ID" value="MBC5850278.1"/>
    <property type="molecule type" value="Genomic_DNA"/>
</dbReference>
<dbReference type="FunFam" id="3.40.50.150:FF:000442">
    <property type="entry name" value="tRNA (Adenine22-N1)-methyltransferase TrmK"/>
    <property type="match status" value="1"/>
</dbReference>
<dbReference type="InterPro" id="IPR029063">
    <property type="entry name" value="SAM-dependent_MTases_sf"/>
</dbReference>
<organism evidence="1 2">
    <name type="scientific">Vibrio metschnikovii</name>
    <dbReference type="NCBI Taxonomy" id="28172"/>
    <lineage>
        <taxon>Bacteria</taxon>
        <taxon>Pseudomonadati</taxon>
        <taxon>Pseudomonadota</taxon>
        <taxon>Gammaproteobacteria</taxon>
        <taxon>Vibrionales</taxon>
        <taxon>Vibrionaceae</taxon>
        <taxon>Vibrio</taxon>
    </lineage>
</organism>
<protein>
    <submittedName>
        <fullName evidence="1">tRNA (Adenine(22)-N(1))-methyltransferase TrmK</fullName>
    </submittedName>
</protein>
<dbReference type="Pfam" id="PF12847">
    <property type="entry name" value="Methyltransf_18"/>
    <property type="match status" value="1"/>
</dbReference>
<evidence type="ECO:0000313" key="1">
    <source>
        <dbReference type="EMBL" id="MBC5850278.1"/>
    </source>
</evidence>
<dbReference type="Proteomes" id="UP000615796">
    <property type="component" value="Unassembled WGS sequence"/>
</dbReference>
<accession>A0A9X0ULP5</accession>